<name>A0A9D2I597_9FIRM</name>
<dbReference type="SUPFAM" id="SSF51430">
    <property type="entry name" value="NAD(P)-linked oxidoreductase"/>
    <property type="match status" value="1"/>
</dbReference>
<dbReference type="InterPro" id="IPR023210">
    <property type="entry name" value="NADP_OxRdtase_dom"/>
</dbReference>
<dbReference type="GO" id="GO:0051536">
    <property type="term" value="F:iron-sulfur cluster binding"/>
    <property type="evidence" value="ECO:0007669"/>
    <property type="project" value="UniProtKB-KW"/>
</dbReference>
<dbReference type="InterPro" id="IPR053135">
    <property type="entry name" value="AKR2_Oxidoreductase"/>
</dbReference>
<proteinExistence type="predicted"/>
<keyword evidence="2" id="KW-0408">Iron</keyword>
<dbReference type="SUPFAM" id="SSF46548">
    <property type="entry name" value="alpha-helical ferredoxin"/>
    <property type="match status" value="1"/>
</dbReference>
<comment type="caution">
    <text evidence="5">The sequence shown here is derived from an EMBL/GenBank/DDBJ whole genome shotgun (WGS) entry which is preliminary data.</text>
</comment>
<dbReference type="InterPro" id="IPR017896">
    <property type="entry name" value="4Fe4S_Fe-S-bd"/>
</dbReference>
<evidence type="ECO:0000256" key="1">
    <source>
        <dbReference type="ARBA" id="ARBA00022723"/>
    </source>
</evidence>
<dbReference type="CDD" id="cd19100">
    <property type="entry name" value="AKR_unchar"/>
    <property type="match status" value="1"/>
</dbReference>
<organism evidence="5 6">
    <name type="scientific">Candidatus Eisenbergiella merdipullorum</name>
    <dbReference type="NCBI Taxonomy" id="2838553"/>
    <lineage>
        <taxon>Bacteria</taxon>
        <taxon>Bacillati</taxon>
        <taxon>Bacillota</taxon>
        <taxon>Clostridia</taxon>
        <taxon>Lachnospirales</taxon>
        <taxon>Lachnospiraceae</taxon>
        <taxon>Eisenbergiella</taxon>
    </lineage>
</organism>
<dbReference type="Pfam" id="PF13183">
    <property type="entry name" value="Fer4_8"/>
    <property type="match status" value="1"/>
</dbReference>
<dbReference type="EMBL" id="DWYY01000060">
    <property type="protein sequence ID" value="HJA92590.1"/>
    <property type="molecule type" value="Genomic_DNA"/>
</dbReference>
<gene>
    <name evidence="5" type="ORF">H9717_05680</name>
</gene>
<dbReference type="InterPro" id="IPR036812">
    <property type="entry name" value="NAD(P)_OxRdtase_dom_sf"/>
</dbReference>
<accession>A0A9D2I597</accession>
<dbReference type="GO" id="GO:0046872">
    <property type="term" value="F:metal ion binding"/>
    <property type="evidence" value="ECO:0007669"/>
    <property type="project" value="UniProtKB-KW"/>
</dbReference>
<dbReference type="PANTHER" id="PTHR43312:SF1">
    <property type="entry name" value="NADP-DEPENDENT OXIDOREDUCTASE DOMAIN-CONTAINING PROTEIN"/>
    <property type="match status" value="1"/>
</dbReference>
<reference evidence="5" key="2">
    <citation type="submission" date="2021-04" db="EMBL/GenBank/DDBJ databases">
        <authorList>
            <person name="Gilroy R."/>
        </authorList>
    </citation>
    <scope>NUCLEOTIDE SEQUENCE</scope>
    <source>
        <strain evidence="5">CHK179-7159</strain>
    </source>
</reference>
<sequence>MEYRVHQKTGDRISVLGMGTSYIADTPEKEAVAALVYAHEKGINYADLATAGAKTFGYYGTAFSSVRKEMFYQVHFGANYETGEYGWTTDLETIKKQMDWQLKELKTDYIDYGFIHCLDEEPDWRDYRENGVLDYLLEMKKAGVVRHIGLSSHTPALAEQVLDAGVIDQLMFSINAAYDYQHGEYAKGSAGERMALYRRCEAEGVGISVMKPYSGGQLLSAETSPFGKALTQYQCIQYALDKPGVLTVLSGIRNLDEVKKLLGYLEAAPGEKDYSILGTFTPKDVTGVCVYCNHCQPCPAGLNVGLINKYYDLAAAGDTMAAQHYESLEKKASDCISCGHCDRRCPFHVVQTERMREIAAYFGK</sequence>
<dbReference type="Gene3D" id="3.20.20.100">
    <property type="entry name" value="NADP-dependent oxidoreductase domain"/>
    <property type="match status" value="1"/>
</dbReference>
<evidence type="ECO:0000313" key="6">
    <source>
        <dbReference type="Proteomes" id="UP000886858"/>
    </source>
</evidence>
<dbReference type="PROSITE" id="PS00198">
    <property type="entry name" value="4FE4S_FER_1"/>
    <property type="match status" value="1"/>
</dbReference>
<evidence type="ECO:0000256" key="2">
    <source>
        <dbReference type="ARBA" id="ARBA00023004"/>
    </source>
</evidence>
<dbReference type="PANTHER" id="PTHR43312">
    <property type="entry name" value="D-THREO-ALDOSE 1-DEHYDROGENASE"/>
    <property type="match status" value="1"/>
</dbReference>
<evidence type="ECO:0000313" key="5">
    <source>
        <dbReference type="EMBL" id="HJA92590.1"/>
    </source>
</evidence>
<feature type="domain" description="4Fe-4S ferredoxin-type" evidence="4">
    <location>
        <begin position="326"/>
        <end position="355"/>
    </location>
</feature>
<dbReference type="InterPro" id="IPR017900">
    <property type="entry name" value="4Fe4S_Fe_S_CS"/>
</dbReference>
<reference evidence="5" key="1">
    <citation type="journal article" date="2021" name="PeerJ">
        <title>Extensive microbial diversity within the chicken gut microbiome revealed by metagenomics and culture.</title>
        <authorList>
            <person name="Gilroy R."/>
            <person name="Ravi A."/>
            <person name="Getino M."/>
            <person name="Pursley I."/>
            <person name="Horton D.L."/>
            <person name="Alikhan N.F."/>
            <person name="Baker D."/>
            <person name="Gharbi K."/>
            <person name="Hall N."/>
            <person name="Watson M."/>
            <person name="Adriaenssens E.M."/>
            <person name="Foster-Nyarko E."/>
            <person name="Jarju S."/>
            <person name="Secka A."/>
            <person name="Antonio M."/>
            <person name="Oren A."/>
            <person name="Chaudhuri R.R."/>
            <person name="La Ragione R."/>
            <person name="Hildebrand F."/>
            <person name="Pallen M.J."/>
        </authorList>
    </citation>
    <scope>NUCLEOTIDE SEQUENCE</scope>
    <source>
        <strain evidence="5">CHK179-7159</strain>
    </source>
</reference>
<evidence type="ECO:0000259" key="4">
    <source>
        <dbReference type="PROSITE" id="PS51379"/>
    </source>
</evidence>
<dbReference type="Pfam" id="PF00248">
    <property type="entry name" value="Aldo_ket_red"/>
    <property type="match status" value="1"/>
</dbReference>
<evidence type="ECO:0000256" key="3">
    <source>
        <dbReference type="ARBA" id="ARBA00023014"/>
    </source>
</evidence>
<dbReference type="Proteomes" id="UP000886858">
    <property type="component" value="Unassembled WGS sequence"/>
</dbReference>
<keyword evidence="1" id="KW-0479">Metal-binding</keyword>
<protein>
    <submittedName>
        <fullName evidence="5">Aldo/keto reductase</fullName>
    </submittedName>
</protein>
<dbReference type="AlphaFoldDB" id="A0A9D2I597"/>
<dbReference type="PROSITE" id="PS51379">
    <property type="entry name" value="4FE4S_FER_2"/>
    <property type="match status" value="1"/>
</dbReference>
<keyword evidence="3" id="KW-0411">Iron-sulfur</keyword>